<dbReference type="AlphaFoldDB" id="A0A8D8C6V1"/>
<name>A0A8D8C6V1_CULPI</name>
<evidence type="ECO:0000256" key="1">
    <source>
        <dbReference type="SAM" id="MobiDB-lite"/>
    </source>
</evidence>
<evidence type="ECO:0000313" key="2">
    <source>
        <dbReference type="EMBL" id="CAG6487922.1"/>
    </source>
</evidence>
<protein>
    <submittedName>
        <fullName evidence="2">(northern house mosquito) hypothetical protein</fullName>
    </submittedName>
</protein>
<feature type="region of interest" description="Disordered" evidence="1">
    <location>
        <begin position="101"/>
        <end position="126"/>
    </location>
</feature>
<feature type="region of interest" description="Disordered" evidence="1">
    <location>
        <begin position="1"/>
        <end position="77"/>
    </location>
</feature>
<feature type="compositionally biased region" description="Basic residues" evidence="1">
    <location>
        <begin position="102"/>
        <end position="114"/>
    </location>
</feature>
<dbReference type="EMBL" id="HBUE01342789">
    <property type="protein sequence ID" value="CAG6599359.1"/>
    <property type="molecule type" value="Transcribed_RNA"/>
</dbReference>
<accession>A0A8D8C6V1</accession>
<sequence length="126" mass="13638">MRRLRVRNPLDNPRPGPNRRRHTRQNADGHTDRARGRRRSAGSTAGRWVGGEPANADPGAALPGGQSGLPAGAVPIDRQERPDCALLPDVLPDVLLQAQPNHVRRHDQNHRRRGQSGAGAAKALGR</sequence>
<organism evidence="2">
    <name type="scientific">Culex pipiens</name>
    <name type="common">House mosquito</name>
    <dbReference type="NCBI Taxonomy" id="7175"/>
    <lineage>
        <taxon>Eukaryota</taxon>
        <taxon>Metazoa</taxon>
        <taxon>Ecdysozoa</taxon>
        <taxon>Arthropoda</taxon>
        <taxon>Hexapoda</taxon>
        <taxon>Insecta</taxon>
        <taxon>Pterygota</taxon>
        <taxon>Neoptera</taxon>
        <taxon>Endopterygota</taxon>
        <taxon>Diptera</taxon>
        <taxon>Nematocera</taxon>
        <taxon>Culicoidea</taxon>
        <taxon>Culicidae</taxon>
        <taxon>Culicinae</taxon>
        <taxon>Culicini</taxon>
        <taxon>Culex</taxon>
        <taxon>Culex</taxon>
    </lineage>
</organism>
<reference evidence="2" key="1">
    <citation type="submission" date="2021-05" db="EMBL/GenBank/DDBJ databases">
        <authorList>
            <person name="Alioto T."/>
            <person name="Alioto T."/>
            <person name="Gomez Garrido J."/>
        </authorList>
    </citation>
    <scope>NUCLEOTIDE SEQUENCE</scope>
</reference>
<proteinExistence type="predicted"/>
<dbReference type="EMBL" id="HBUE01108793">
    <property type="protein sequence ID" value="CAG6487922.1"/>
    <property type="molecule type" value="Transcribed_RNA"/>
</dbReference>
<dbReference type="EMBL" id="HBUE01235879">
    <property type="protein sequence ID" value="CAG6547171.1"/>
    <property type="molecule type" value="Transcribed_RNA"/>
</dbReference>
<feature type="compositionally biased region" description="Basic and acidic residues" evidence="1">
    <location>
        <begin position="25"/>
        <end position="34"/>
    </location>
</feature>